<dbReference type="KEGG" id="pcor:KS4_15990"/>
<dbReference type="AlphaFoldDB" id="A0A517YTK8"/>
<evidence type="ECO:0000313" key="2">
    <source>
        <dbReference type="Proteomes" id="UP000317369"/>
    </source>
</evidence>
<sequence>MAGELGIATRIAKWAVCHALRSLSRHDDAAKHYFEKAYTELKNHSDVDSGRLARIGKIAGCL</sequence>
<evidence type="ECO:0000313" key="1">
    <source>
        <dbReference type="EMBL" id="QDU33548.1"/>
    </source>
</evidence>
<organism evidence="1 2">
    <name type="scientific">Poriferisphaera corsica</name>
    <dbReference type="NCBI Taxonomy" id="2528020"/>
    <lineage>
        <taxon>Bacteria</taxon>
        <taxon>Pseudomonadati</taxon>
        <taxon>Planctomycetota</taxon>
        <taxon>Phycisphaerae</taxon>
        <taxon>Phycisphaerales</taxon>
        <taxon>Phycisphaeraceae</taxon>
        <taxon>Poriferisphaera</taxon>
    </lineage>
</organism>
<dbReference type="Proteomes" id="UP000317369">
    <property type="component" value="Chromosome"/>
</dbReference>
<keyword evidence="2" id="KW-1185">Reference proteome</keyword>
<accession>A0A517YTK8</accession>
<dbReference type="RefSeq" id="WP_145076674.1">
    <property type="nucleotide sequence ID" value="NZ_CP036425.1"/>
</dbReference>
<gene>
    <name evidence="1" type="ORF">KS4_15990</name>
</gene>
<protein>
    <submittedName>
        <fullName evidence="1">Uncharacterized protein</fullName>
    </submittedName>
</protein>
<name>A0A517YTK8_9BACT</name>
<dbReference type="EMBL" id="CP036425">
    <property type="protein sequence ID" value="QDU33548.1"/>
    <property type="molecule type" value="Genomic_DNA"/>
</dbReference>
<proteinExistence type="predicted"/>
<reference evidence="1 2" key="1">
    <citation type="submission" date="2019-02" db="EMBL/GenBank/DDBJ databases">
        <title>Deep-cultivation of Planctomycetes and their phenomic and genomic characterization uncovers novel biology.</title>
        <authorList>
            <person name="Wiegand S."/>
            <person name="Jogler M."/>
            <person name="Boedeker C."/>
            <person name="Pinto D."/>
            <person name="Vollmers J."/>
            <person name="Rivas-Marin E."/>
            <person name="Kohn T."/>
            <person name="Peeters S.H."/>
            <person name="Heuer A."/>
            <person name="Rast P."/>
            <person name="Oberbeckmann S."/>
            <person name="Bunk B."/>
            <person name="Jeske O."/>
            <person name="Meyerdierks A."/>
            <person name="Storesund J.E."/>
            <person name="Kallscheuer N."/>
            <person name="Luecker S."/>
            <person name="Lage O.M."/>
            <person name="Pohl T."/>
            <person name="Merkel B.J."/>
            <person name="Hornburger P."/>
            <person name="Mueller R.-W."/>
            <person name="Bruemmer F."/>
            <person name="Labrenz M."/>
            <person name="Spormann A.M."/>
            <person name="Op den Camp H."/>
            <person name="Overmann J."/>
            <person name="Amann R."/>
            <person name="Jetten M.S.M."/>
            <person name="Mascher T."/>
            <person name="Medema M.H."/>
            <person name="Devos D.P."/>
            <person name="Kaster A.-K."/>
            <person name="Ovreas L."/>
            <person name="Rohde M."/>
            <person name="Galperin M.Y."/>
            <person name="Jogler C."/>
        </authorList>
    </citation>
    <scope>NUCLEOTIDE SEQUENCE [LARGE SCALE GENOMIC DNA]</scope>
    <source>
        <strain evidence="1 2">KS4</strain>
    </source>
</reference>